<dbReference type="KEGG" id="msei:MSEDJ_10110"/>
<dbReference type="GO" id="GO:0080120">
    <property type="term" value="P:CAAX-box protein maturation"/>
    <property type="evidence" value="ECO:0007669"/>
    <property type="project" value="UniProtKB-ARBA"/>
</dbReference>
<dbReference type="Proteomes" id="UP000467193">
    <property type="component" value="Chromosome"/>
</dbReference>
<evidence type="ECO:0000259" key="2">
    <source>
        <dbReference type="Pfam" id="PF02517"/>
    </source>
</evidence>
<accession>A0A7I7QKX6</accession>
<feature type="transmembrane region" description="Helical" evidence="1">
    <location>
        <begin position="175"/>
        <end position="204"/>
    </location>
</feature>
<organism evidence="3 4">
    <name type="scientific">Mycolicibacterium sediminis</name>
    <dbReference type="NCBI Taxonomy" id="1286180"/>
    <lineage>
        <taxon>Bacteria</taxon>
        <taxon>Bacillati</taxon>
        <taxon>Actinomycetota</taxon>
        <taxon>Actinomycetes</taxon>
        <taxon>Mycobacteriales</taxon>
        <taxon>Mycobacteriaceae</taxon>
        <taxon>Mycolicibacterium</taxon>
    </lineage>
</organism>
<keyword evidence="1" id="KW-0472">Membrane</keyword>
<evidence type="ECO:0000256" key="1">
    <source>
        <dbReference type="SAM" id="Phobius"/>
    </source>
</evidence>
<dbReference type="AlphaFoldDB" id="A0A7I7QKX6"/>
<feature type="transmembrane region" description="Helical" evidence="1">
    <location>
        <begin position="65"/>
        <end position="93"/>
    </location>
</feature>
<gene>
    <name evidence="3" type="ORF">MSEDJ_10110</name>
</gene>
<evidence type="ECO:0000313" key="3">
    <source>
        <dbReference type="EMBL" id="BBY26915.1"/>
    </source>
</evidence>
<keyword evidence="1" id="KW-0812">Transmembrane</keyword>
<feature type="domain" description="CAAX prenyl protease 2/Lysostaphin resistance protein A-like" evidence="2">
    <location>
        <begin position="182"/>
        <end position="251"/>
    </location>
</feature>
<protein>
    <recommendedName>
        <fullName evidence="2">CAAX prenyl protease 2/Lysostaphin resistance protein A-like domain-containing protein</fullName>
    </recommendedName>
</protein>
<keyword evidence="4" id="KW-1185">Reference proteome</keyword>
<feature type="transmembrane region" description="Helical" evidence="1">
    <location>
        <begin position="35"/>
        <end position="53"/>
    </location>
</feature>
<name>A0A7I7QKX6_9MYCO</name>
<dbReference type="RefSeq" id="WP_163795876.1">
    <property type="nucleotide sequence ID" value="NZ_AP022588.1"/>
</dbReference>
<feature type="transmembrane region" description="Helical" evidence="1">
    <location>
        <begin position="240"/>
        <end position="260"/>
    </location>
</feature>
<dbReference type="InterPro" id="IPR003675">
    <property type="entry name" value="Rce1/LyrA-like_dom"/>
</dbReference>
<keyword evidence="1" id="KW-1133">Transmembrane helix</keyword>
<feature type="transmembrane region" description="Helical" evidence="1">
    <location>
        <begin position="99"/>
        <end position="124"/>
    </location>
</feature>
<dbReference type="Pfam" id="PF02517">
    <property type="entry name" value="Rce1-like"/>
    <property type="match status" value="1"/>
</dbReference>
<evidence type="ECO:0000313" key="4">
    <source>
        <dbReference type="Proteomes" id="UP000467193"/>
    </source>
</evidence>
<sequence>MTVRPAREPAAVALAVVLAVLGSIAIQVLEDVTIRVAIGVAVTVALLGFGVLLRRRAGCEGPADTVLALGAVSVFGWASAIITANGSVAHWISTASLPAVFLVVNSTKLISVAVLLAIAVGYRWSPRRLLVTRGRLDAPTGVPGLRWSVAGPLVIVVVSVFFLTDPAVLDRASGASGLVGVLVGALPLLVVGPGVALVVSAAVFGVGHVTGSPGGVTGVLFTFVFGLVTGLAMLQNRGTAWNTTIHFFADLAAITSIVILGTT</sequence>
<reference evidence="3 4" key="1">
    <citation type="journal article" date="2019" name="Emerg. Microbes Infect.">
        <title>Comprehensive subspecies identification of 175 nontuberculous mycobacteria species based on 7547 genomic profiles.</title>
        <authorList>
            <person name="Matsumoto Y."/>
            <person name="Kinjo T."/>
            <person name="Motooka D."/>
            <person name="Nabeya D."/>
            <person name="Jung N."/>
            <person name="Uechi K."/>
            <person name="Horii T."/>
            <person name="Iida T."/>
            <person name="Fujita J."/>
            <person name="Nakamura S."/>
        </authorList>
    </citation>
    <scope>NUCLEOTIDE SEQUENCE [LARGE SCALE GENOMIC DNA]</scope>
    <source>
        <strain evidence="3 4">JCM 17899</strain>
    </source>
</reference>
<feature type="transmembrane region" description="Helical" evidence="1">
    <location>
        <begin position="216"/>
        <end position="234"/>
    </location>
</feature>
<dbReference type="GO" id="GO:0004175">
    <property type="term" value="F:endopeptidase activity"/>
    <property type="evidence" value="ECO:0007669"/>
    <property type="project" value="UniProtKB-ARBA"/>
</dbReference>
<feature type="transmembrane region" description="Helical" evidence="1">
    <location>
        <begin position="145"/>
        <end position="163"/>
    </location>
</feature>
<proteinExistence type="predicted"/>
<dbReference type="EMBL" id="AP022588">
    <property type="protein sequence ID" value="BBY26915.1"/>
    <property type="molecule type" value="Genomic_DNA"/>
</dbReference>